<proteinExistence type="predicted"/>
<evidence type="ECO:0000313" key="4">
    <source>
        <dbReference type="Proteomes" id="UP001500221"/>
    </source>
</evidence>
<gene>
    <name evidence="3" type="ORF">GCM10023340_34910</name>
</gene>
<dbReference type="RefSeq" id="WP_345461508.1">
    <property type="nucleotide sequence ID" value="NZ_BAABKG010000004.1"/>
</dbReference>
<feature type="compositionally biased region" description="Basic and acidic residues" evidence="1">
    <location>
        <begin position="147"/>
        <end position="169"/>
    </location>
</feature>
<keyword evidence="2" id="KW-0812">Transmembrane</keyword>
<keyword evidence="4" id="KW-1185">Reference proteome</keyword>
<protein>
    <submittedName>
        <fullName evidence="3">Uncharacterized protein</fullName>
    </submittedName>
</protein>
<name>A0ABP9PW35_9ACTN</name>
<sequence length="169" mass="18819">MDQDLSVPAWVLLVVLAALVVTGLLVAWLVRRSRARAAAALGALQQQVEAIEQRLAAAERPEPAPVRRDEREYVVTTLARPDAEADADATPVPTVPAPMFADLVLREGVVQAASLAAGLRRALAPETRHRIRFEMRREVKRARKQRRADVRQARREVEARQRARVRDAA</sequence>
<keyword evidence="2" id="KW-1133">Transmembrane helix</keyword>
<evidence type="ECO:0000313" key="3">
    <source>
        <dbReference type="EMBL" id="GAA5153221.1"/>
    </source>
</evidence>
<organism evidence="3 4">
    <name type="scientific">Nocardioides marinquilinus</name>
    <dbReference type="NCBI Taxonomy" id="1210400"/>
    <lineage>
        <taxon>Bacteria</taxon>
        <taxon>Bacillati</taxon>
        <taxon>Actinomycetota</taxon>
        <taxon>Actinomycetes</taxon>
        <taxon>Propionibacteriales</taxon>
        <taxon>Nocardioidaceae</taxon>
        <taxon>Nocardioides</taxon>
    </lineage>
</organism>
<comment type="caution">
    <text evidence="3">The sequence shown here is derived from an EMBL/GenBank/DDBJ whole genome shotgun (WGS) entry which is preliminary data.</text>
</comment>
<dbReference type="EMBL" id="BAABKG010000004">
    <property type="protein sequence ID" value="GAA5153221.1"/>
    <property type="molecule type" value="Genomic_DNA"/>
</dbReference>
<feature type="transmembrane region" description="Helical" evidence="2">
    <location>
        <begin position="6"/>
        <end position="30"/>
    </location>
</feature>
<dbReference type="Proteomes" id="UP001500221">
    <property type="component" value="Unassembled WGS sequence"/>
</dbReference>
<feature type="region of interest" description="Disordered" evidence="1">
    <location>
        <begin position="142"/>
        <end position="169"/>
    </location>
</feature>
<evidence type="ECO:0000256" key="2">
    <source>
        <dbReference type="SAM" id="Phobius"/>
    </source>
</evidence>
<evidence type="ECO:0000256" key="1">
    <source>
        <dbReference type="SAM" id="MobiDB-lite"/>
    </source>
</evidence>
<reference evidence="4" key="1">
    <citation type="journal article" date="2019" name="Int. J. Syst. Evol. Microbiol.">
        <title>The Global Catalogue of Microorganisms (GCM) 10K type strain sequencing project: providing services to taxonomists for standard genome sequencing and annotation.</title>
        <authorList>
            <consortium name="The Broad Institute Genomics Platform"/>
            <consortium name="The Broad Institute Genome Sequencing Center for Infectious Disease"/>
            <person name="Wu L."/>
            <person name="Ma J."/>
        </authorList>
    </citation>
    <scope>NUCLEOTIDE SEQUENCE [LARGE SCALE GENOMIC DNA]</scope>
    <source>
        <strain evidence="4">JCM 18459</strain>
    </source>
</reference>
<keyword evidence="2" id="KW-0472">Membrane</keyword>
<accession>A0ABP9PW35</accession>